<dbReference type="Pfam" id="PF05093">
    <property type="entry name" value="CIAPIN1"/>
    <property type="match status" value="1"/>
</dbReference>
<accession>A0A5M9JQ99</accession>
<dbReference type="InterPro" id="IPR046408">
    <property type="entry name" value="CIAPIN1"/>
</dbReference>
<evidence type="ECO:0000256" key="8">
    <source>
        <dbReference type="ARBA" id="ARBA00023014"/>
    </source>
</evidence>
<evidence type="ECO:0000259" key="12">
    <source>
        <dbReference type="Pfam" id="PF16803"/>
    </source>
</evidence>
<keyword evidence="4 10" id="KW-0963">Cytoplasm</keyword>
<keyword evidence="6 10" id="KW-0479">Metal-binding</keyword>
<sequence length="466" mass="51478">MRGNIELLLIKNYLSPKSFDKADKKSSKEDIVKIHILLPSYIFSHLPTLSFNIRLVADFVPFAYLVRYLFHHFRRQRERPIATHDPAMAPSVTIDNTSDFSPITTTTKTTSFNPRTLLLAPPSIASHEEKLRNVLATHDRTVTDLQMLDRLSAGLVTLPESTYDLVLILTDADGTRAESAELLTRDVFGKITQALKAGAKLQAQDGTFGQEIDGAEYREAILAGLVAEGGVMLKPDHSASVAVPLRLRRKENNKSAARKSVDMTGDVAEKDIPKNDAPKGVGFIDFSDDFDAEDDDELIDEDTLLTEEDMKKPLAIPPECAPRAGKRRRACKDCTCGLAEKLAKEDADKRATADRQLQALKLDADDLAEVDFTVKGKVGSCGNCSLGDAFRCDGCPYSACLLSSQERRSDSSTTMCSCKLLYFDQGGKLDSGWSIAISGTVWYHIYINKVYGLLLYRVSNIGKVQW</sequence>
<comment type="cofactor">
    <cofactor evidence="10">
        <name>[2Fe-2S] cluster</name>
        <dbReference type="ChEBI" id="CHEBI:190135"/>
    </cofactor>
</comment>
<evidence type="ECO:0000313" key="13">
    <source>
        <dbReference type="EMBL" id="KAA8571698.1"/>
    </source>
</evidence>
<evidence type="ECO:0000256" key="9">
    <source>
        <dbReference type="ARBA" id="ARBA00023128"/>
    </source>
</evidence>
<dbReference type="GO" id="GO:0046872">
    <property type="term" value="F:metal ion binding"/>
    <property type="evidence" value="ECO:0007669"/>
    <property type="project" value="UniProtKB-KW"/>
</dbReference>
<evidence type="ECO:0000256" key="10">
    <source>
        <dbReference type="HAMAP-Rule" id="MF_03115"/>
    </source>
</evidence>
<evidence type="ECO:0000259" key="11">
    <source>
        <dbReference type="Pfam" id="PF05093"/>
    </source>
</evidence>
<feature type="domain" description="Fe-S cluster assembly protein Dre2 N-terminal" evidence="12">
    <location>
        <begin position="115"/>
        <end position="246"/>
    </location>
</feature>
<proteinExistence type="inferred from homology"/>
<feature type="binding site" evidence="10">
    <location>
        <position position="392"/>
    </location>
    <ligand>
        <name>[4Fe-4S] cluster</name>
        <dbReference type="ChEBI" id="CHEBI:49883"/>
    </ligand>
</feature>
<keyword evidence="14" id="KW-1185">Reference proteome</keyword>
<dbReference type="GO" id="GO:0009055">
    <property type="term" value="F:electron transfer activity"/>
    <property type="evidence" value="ECO:0007669"/>
    <property type="project" value="UniProtKB-UniRule"/>
</dbReference>
<reference evidence="13 14" key="1">
    <citation type="submission" date="2019-06" db="EMBL/GenBank/DDBJ databases">
        <title>Genome Sequence of the Brown Rot Fungal Pathogen Monilinia fructicola.</title>
        <authorList>
            <person name="De Miccolis Angelini R.M."/>
            <person name="Landi L."/>
            <person name="Abate D."/>
            <person name="Pollastro S."/>
            <person name="Romanazzi G."/>
            <person name="Faretra F."/>
        </authorList>
    </citation>
    <scope>NUCLEOTIDE SEQUENCE [LARGE SCALE GENOMIC DNA]</scope>
    <source>
        <strain evidence="13 14">Mfrc123</strain>
    </source>
</reference>
<comment type="caution">
    <text evidence="10">Lacks conserved residue(s) required for the propagation of feature annotation.</text>
</comment>
<feature type="binding site" evidence="10">
    <location>
        <position position="395"/>
    </location>
    <ligand>
        <name>[4Fe-4S] cluster</name>
        <dbReference type="ChEBI" id="CHEBI:49883"/>
    </ligand>
</feature>
<feature type="binding site" evidence="10">
    <location>
        <position position="331"/>
    </location>
    <ligand>
        <name>[2Fe-2S] cluster</name>
        <dbReference type="ChEBI" id="CHEBI:190135"/>
    </ligand>
</feature>
<feature type="short sequence motif" description="Cx2C motif 1" evidence="10">
    <location>
        <begin position="381"/>
        <end position="384"/>
    </location>
</feature>
<dbReference type="EMBL" id="VICG01000005">
    <property type="protein sequence ID" value="KAA8571698.1"/>
    <property type="molecule type" value="Genomic_DNA"/>
</dbReference>
<evidence type="ECO:0000256" key="7">
    <source>
        <dbReference type="ARBA" id="ARBA00023004"/>
    </source>
</evidence>
<feature type="short sequence motif" description="Cx2C motif 2" evidence="10">
    <location>
        <begin position="392"/>
        <end position="395"/>
    </location>
</feature>
<evidence type="ECO:0000256" key="2">
    <source>
        <dbReference type="ARBA" id="ARBA00008169"/>
    </source>
</evidence>
<comment type="domain">
    <text evidence="10">The C-terminal domain binds 2 Fe-S clusters but is otherwise mostly in an intrinsically disordered conformation.</text>
</comment>
<comment type="domain">
    <text evidence="10">The twin Cx2C motifs are involved in the recognition by the mitochondrial MIA40-ERV1 disulfide relay system. The formation of 2 disulfide bonds in the Cx2C motifs through dithiol/disulfide exchange reactions effectively traps the protein in the mitochondrial intermembrane space.</text>
</comment>
<dbReference type="GO" id="GO:0005758">
    <property type="term" value="C:mitochondrial intermembrane space"/>
    <property type="evidence" value="ECO:0007669"/>
    <property type="project" value="UniProtKB-SubCell"/>
</dbReference>
<feature type="region of interest" description="Fe-S binding site B" evidence="10">
    <location>
        <begin position="381"/>
        <end position="395"/>
    </location>
</feature>
<evidence type="ECO:0000256" key="4">
    <source>
        <dbReference type="ARBA" id="ARBA00022490"/>
    </source>
</evidence>
<dbReference type="Gene3D" id="3.40.50.11000">
    <property type="entry name" value="Fe-S cluster assembly protein Dre2, N-terminal domain"/>
    <property type="match status" value="1"/>
</dbReference>
<feature type="binding site" evidence="10">
    <location>
        <position position="336"/>
    </location>
    <ligand>
        <name>[2Fe-2S] cluster</name>
        <dbReference type="ChEBI" id="CHEBI:190135"/>
    </ligand>
</feature>
<keyword evidence="8 10" id="KW-0411">Iron-sulfur</keyword>
<evidence type="ECO:0000256" key="5">
    <source>
        <dbReference type="ARBA" id="ARBA00022714"/>
    </source>
</evidence>
<comment type="similarity">
    <text evidence="2 10">Belongs to the anamorsin family.</text>
</comment>
<dbReference type="AlphaFoldDB" id="A0A5M9JQ99"/>
<keyword evidence="5 10" id="KW-0001">2Fe-2S</keyword>
<feature type="binding site" evidence="10">
    <location>
        <position position="334"/>
    </location>
    <ligand>
        <name>[2Fe-2S] cluster</name>
        <dbReference type="ChEBI" id="CHEBI:190135"/>
    </ligand>
</feature>
<feature type="domain" description="Anamorsin C-terminal" evidence="11">
    <location>
        <begin position="316"/>
        <end position="397"/>
    </location>
</feature>
<dbReference type="Pfam" id="PF16803">
    <property type="entry name" value="DRE2_N"/>
    <property type="match status" value="1"/>
</dbReference>
<feature type="binding site" evidence="10">
    <location>
        <position position="381"/>
    </location>
    <ligand>
        <name>[4Fe-4S] cluster</name>
        <dbReference type="ChEBI" id="CHEBI:49883"/>
    </ligand>
</feature>
<dbReference type="PANTHER" id="PTHR13273">
    <property type="entry name" value="ANAMORSIN"/>
    <property type="match status" value="1"/>
</dbReference>
<feature type="binding site" evidence="10">
    <location>
        <position position="384"/>
    </location>
    <ligand>
        <name>[4Fe-4S] cluster</name>
        <dbReference type="ChEBI" id="CHEBI:49883"/>
    </ligand>
</feature>
<evidence type="ECO:0000313" key="14">
    <source>
        <dbReference type="Proteomes" id="UP000322873"/>
    </source>
</evidence>
<dbReference type="FunFam" id="3.40.50.11000:FF:000002">
    <property type="entry name" value="Fe-S cluster assembly protein DRE2"/>
    <property type="match status" value="1"/>
</dbReference>
<dbReference type="Proteomes" id="UP000322873">
    <property type="component" value="Unassembled WGS sequence"/>
</dbReference>
<organism evidence="13 14">
    <name type="scientific">Monilinia fructicola</name>
    <name type="common">Brown rot fungus</name>
    <name type="synonym">Ciboria fructicola</name>
    <dbReference type="NCBI Taxonomy" id="38448"/>
    <lineage>
        <taxon>Eukaryota</taxon>
        <taxon>Fungi</taxon>
        <taxon>Dikarya</taxon>
        <taxon>Ascomycota</taxon>
        <taxon>Pezizomycotina</taxon>
        <taxon>Leotiomycetes</taxon>
        <taxon>Helotiales</taxon>
        <taxon>Sclerotiniaceae</taxon>
        <taxon>Monilinia</taxon>
    </lineage>
</organism>
<keyword evidence="3 10" id="KW-0004">4Fe-4S</keyword>
<dbReference type="PANTHER" id="PTHR13273:SF14">
    <property type="entry name" value="ANAMORSIN"/>
    <property type="match status" value="1"/>
</dbReference>
<dbReference type="VEuPathDB" id="FungiDB:MFRU_016g01610"/>
<keyword evidence="7 10" id="KW-0408">Iron</keyword>
<comment type="cofactor">
    <cofactor evidence="1 10">
        <name>[4Fe-4S] cluster</name>
        <dbReference type="ChEBI" id="CHEBI:49883"/>
    </cofactor>
</comment>
<dbReference type="InterPro" id="IPR031838">
    <property type="entry name" value="Dre2_N"/>
</dbReference>
<dbReference type="HAMAP" id="MF_03115">
    <property type="entry name" value="Anamorsin"/>
    <property type="match status" value="1"/>
</dbReference>
<evidence type="ECO:0000256" key="1">
    <source>
        <dbReference type="ARBA" id="ARBA00001966"/>
    </source>
</evidence>
<keyword evidence="9 10" id="KW-0496">Mitochondrion</keyword>
<feature type="region of interest" description="Fe-S binding site A" evidence="10">
    <location>
        <begin position="320"/>
        <end position="336"/>
    </location>
</feature>
<dbReference type="InterPro" id="IPR007785">
    <property type="entry name" value="Anamorsin"/>
</dbReference>
<comment type="caution">
    <text evidence="13">The sequence shown here is derived from an EMBL/GenBank/DDBJ whole genome shotgun (WGS) entry which is preliminary data.</text>
</comment>
<gene>
    <name evidence="13" type="ORF">EYC84_001680</name>
</gene>
<comment type="domain">
    <text evidence="10">The N-terminal domain has structural similarity with S-adenosyl-L-methionine-dependent methyltransferases, but does not bind S-adenosyl-L-methionine. It is required for correct assembly of the 2 Fe-S clusters.</text>
</comment>
<evidence type="ECO:0000256" key="3">
    <source>
        <dbReference type="ARBA" id="ARBA00022485"/>
    </source>
</evidence>
<dbReference type="GO" id="GO:0016226">
    <property type="term" value="P:iron-sulfur cluster assembly"/>
    <property type="evidence" value="ECO:0007669"/>
    <property type="project" value="UniProtKB-UniRule"/>
</dbReference>
<dbReference type="GO" id="GO:0051537">
    <property type="term" value="F:2 iron, 2 sulfur cluster binding"/>
    <property type="evidence" value="ECO:0007669"/>
    <property type="project" value="UniProtKB-UniRule"/>
</dbReference>
<protein>
    <submittedName>
        <fullName evidence="13">Uncharacterized protein</fullName>
    </submittedName>
</protein>
<evidence type="ECO:0000256" key="6">
    <source>
        <dbReference type="ARBA" id="ARBA00022723"/>
    </source>
</evidence>
<name>A0A5M9JQ99_MONFR</name>
<feature type="binding site" evidence="10">
    <location>
        <position position="320"/>
    </location>
    <ligand>
        <name>[2Fe-2S] cluster</name>
        <dbReference type="ChEBI" id="CHEBI:190135"/>
    </ligand>
</feature>
<dbReference type="GO" id="GO:0051539">
    <property type="term" value="F:4 iron, 4 sulfur cluster binding"/>
    <property type="evidence" value="ECO:0007669"/>
    <property type="project" value="UniProtKB-KW"/>
</dbReference>
<comment type="subcellular location">
    <subcellularLocation>
        <location evidence="10">Cytoplasm</location>
    </subcellularLocation>
    <subcellularLocation>
        <location evidence="10">Mitochondrion intermembrane space</location>
    </subcellularLocation>
</comment>